<dbReference type="CDD" id="cd07012">
    <property type="entry name" value="PBP2_Bug_TTT"/>
    <property type="match status" value="1"/>
</dbReference>
<dbReference type="EMBL" id="JAWJZI010000001">
    <property type="protein sequence ID" value="MDV5167376.1"/>
    <property type="molecule type" value="Genomic_DNA"/>
</dbReference>
<dbReference type="Pfam" id="PF03401">
    <property type="entry name" value="TctC"/>
    <property type="match status" value="1"/>
</dbReference>
<dbReference type="Gene3D" id="3.40.190.150">
    <property type="entry name" value="Bordetella uptake gene, domain 1"/>
    <property type="match status" value="1"/>
</dbReference>
<evidence type="ECO:0000313" key="4">
    <source>
        <dbReference type="Proteomes" id="UP001186452"/>
    </source>
</evidence>
<dbReference type="InterPro" id="IPR005064">
    <property type="entry name" value="BUG"/>
</dbReference>
<comment type="similarity">
    <text evidence="1">Belongs to the UPF0065 (bug) family.</text>
</comment>
<dbReference type="PANTHER" id="PTHR42928:SF5">
    <property type="entry name" value="BLR1237 PROTEIN"/>
    <property type="match status" value="1"/>
</dbReference>
<gene>
    <name evidence="3" type="ORF">R2X38_00015</name>
</gene>
<evidence type="ECO:0000313" key="3">
    <source>
        <dbReference type="EMBL" id="MDV5167376.1"/>
    </source>
</evidence>
<comment type="caution">
    <text evidence="3">The sequence shown here is derived from an EMBL/GenBank/DDBJ whole genome shotgun (WGS) entry which is preliminary data.</text>
</comment>
<sequence>MKKLITAVMMSAVFAATSISTATAANNYPDGPVKIIVPYSAGGGSDSVSRALAEALKPDFPKGIAVENRTGGAGSIGMSYGMNSKADGTIVTMIAPELVMLPHTGNGGDIDYKKFKPLAMVNSGYAAITVPSDSPYKNLDQLIEGAKTNNLLFGNSGTGSIWHLAGAGMEQAAGVEFTHVPFQGSSAAITSLLGHHLDGVSVSYAEVASHVEAGTLRALAVLAPNRLKDNPDVPTAKELGYDVVIGTWRGYAVPANTPEETVDFLTKSILNAAETETFVKFMNNTNNDIEVIGTEKFAQKIANEDNFYKQLIESIGLNK</sequence>
<dbReference type="Gene3D" id="3.40.190.10">
    <property type="entry name" value="Periplasmic binding protein-like II"/>
    <property type="match status" value="1"/>
</dbReference>
<feature type="chain" id="PRO_5045646997" evidence="2">
    <location>
        <begin position="25"/>
        <end position="319"/>
    </location>
</feature>
<dbReference type="Proteomes" id="UP001186452">
    <property type="component" value="Unassembled WGS sequence"/>
</dbReference>
<name>A0ABU3ZB81_9GAMM</name>
<evidence type="ECO:0000256" key="1">
    <source>
        <dbReference type="ARBA" id="ARBA00006987"/>
    </source>
</evidence>
<protein>
    <submittedName>
        <fullName evidence="3">Tripartite tricarboxylate transporter substrate binding protein</fullName>
    </submittedName>
</protein>
<keyword evidence="2" id="KW-0732">Signal</keyword>
<evidence type="ECO:0000256" key="2">
    <source>
        <dbReference type="SAM" id="SignalP"/>
    </source>
</evidence>
<dbReference type="SUPFAM" id="SSF53850">
    <property type="entry name" value="Periplasmic binding protein-like II"/>
    <property type="match status" value="1"/>
</dbReference>
<proteinExistence type="inferred from homology"/>
<reference evidence="3 4" key="1">
    <citation type="submission" date="2023-10" db="EMBL/GenBank/DDBJ databases">
        <title>Marine bacteria isolated from horseshoe crab.</title>
        <authorList>
            <person name="Cheng T.H."/>
        </authorList>
    </citation>
    <scope>NUCLEOTIDE SEQUENCE [LARGE SCALE GENOMIC DNA]</scope>
    <source>
        <strain evidence="3 4">HSC6</strain>
    </source>
</reference>
<feature type="signal peptide" evidence="2">
    <location>
        <begin position="1"/>
        <end position="24"/>
    </location>
</feature>
<accession>A0ABU3ZB81</accession>
<dbReference type="InterPro" id="IPR042100">
    <property type="entry name" value="Bug_dom1"/>
</dbReference>
<dbReference type="RefSeq" id="WP_317519907.1">
    <property type="nucleotide sequence ID" value="NZ_JAWJZI010000001.1"/>
</dbReference>
<keyword evidence="4" id="KW-1185">Reference proteome</keyword>
<dbReference type="PANTHER" id="PTHR42928">
    <property type="entry name" value="TRICARBOXYLATE-BINDING PROTEIN"/>
    <property type="match status" value="1"/>
</dbReference>
<organism evidence="3 4">
    <name type="scientific">Photobacterium rosenbergii</name>
    <dbReference type="NCBI Taxonomy" id="294936"/>
    <lineage>
        <taxon>Bacteria</taxon>
        <taxon>Pseudomonadati</taxon>
        <taxon>Pseudomonadota</taxon>
        <taxon>Gammaproteobacteria</taxon>
        <taxon>Vibrionales</taxon>
        <taxon>Vibrionaceae</taxon>
        <taxon>Photobacterium</taxon>
    </lineage>
</organism>
<dbReference type="PIRSF" id="PIRSF017082">
    <property type="entry name" value="YflP"/>
    <property type="match status" value="1"/>
</dbReference>